<gene>
    <name evidence="2" type="ORF">NE848_10870</name>
</gene>
<name>A0ABT0Z2E3_9FLAO</name>
<evidence type="ECO:0000256" key="1">
    <source>
        <dbReference type="SAM" id="SignalP"/>
    </source>
</evidence>
<dbReference type="RefSeq" id="WP_252113401.1">
    <property type="nucleotide sequence ID" value="NZ_JAMSCK010000003.1"/>
</dbReference>
<evidence type="ECO:0008006" key="4">
    <source>
        <dbReference type="Google" id="ProtNLM"/>
    </source>
</evidence>
<comment type="caution">
    <text evidence="2">The sequence shown here is derived from an EMBL/GenBank/DDBJ whole genome shotgun (WGS) entry which is preliminary data.</text>
</comment>
<protein>
    <recommendedName>
        <fullName evidence="4">Outer membrane protein beta-barrel domain-containing protein</fullName>
    </recommendedName>
</protein>
<reference evidence="2" key="1">
    <citation type="submission" date="2022-06" db="EMBL/GenBank/DDBJ databases">
        <title>Gramella sediminis sp. nov., isolated from deep-sea sediment of the Indian Ocean.</title>
        <authorList>
            <person name="Yang L."/>
        </authorList>
    </citation>
    <scope>NUCLEOTIDE SEQUENCE</scope>
    <source>
        <strain evidence="2">HMD3159</strain>
    </source>
</reference>
<sequence>MKKLVCLGFFFLLATINLNGQNRVSVEANMGPVIGDETKYHSINFQANANYLWGISQNIYLGLTMGGSIFWGEGKNPGWFGSIPAVYFPFGMAGRLNPTDFLKIGGDLGYAFSLDDTNGLYYRPLISYQATPRLSLLLAYSNIVGDDGETFTEESFIVSAITIGVNISL</sequence>
<evidence type="ECO:0000313" key="3">
    <source>
        <dbReference type="Proteomes" id="UP001155077"/>
    </source>
</evidence>
<dbReference type="Proteomes" id="UP001155077">
    <property type="component" value="Unassembled WGS sequence"/>
</dbReference>
<keyword evidence="1" id="KW-0732">Signal</keyword>
<feature type="signal peptide" evidence="1">
    <location>
        <begin position="1"/>
        <end position="20"/>
    </location>
</feature>
<evidence type="ECO:0000313" key="2">
    <source>
        <dbReference type="EMBL" id="MCM8569884.1"/>
    </source>
</evidence>
<keyword evidence="3" id="KW-1185">Reference proteome</keyword>
<proteinExistence type="predicted"/>
<feature type="chain" id="PRO_5045446035" description="Outer membrane protein beta-barrel domain-containing protein" evidence="1">
    <location>
        <begin position="21"/>
        <end position="169"/>
    </location>
</feature>
<accession>A0ABT0Z2E3</accession>
<dbReference type="EMBL" id="JAMSCK010000003">
    <property type="protein sequence ID" value="MCM8569884.1"/>
    <property type="molecule type" value="Genomic_DNA"/>
</dbReference>
<organism evidence="2 3">
    <name type="scientific">Gramella jeungdoensis</name>
    <dbReference type="NCBI Taxonomy" id="708091"/>
    <lineage>
        <taxon>Bacteria</taxon>
        <taxon>Pseudomonadati</taxon>
        <taxon>Bacteroidota</taxon>
        <taxon>Flavobacteriia</taxon>
        <taxon>Flavobacteriales</taxon>
        <taxon>Flavobacteriaceae</taxon>
        <taxon>Christiangramia</taxon>
    </lineage>
</organism>